<comment type="caution">
    <text evidence="2">The sequence shown here is derived from an EMBL/GenBank/DDBJ whole genome shotgun (WGS) entry which is preliminary data.</text>
</comment>
<evidence type="ECO:0000313" key="3">
    <source>
        <dbReference type="Proteomes" id="UP000250642"/>
    </source>
</evidence>
<keyword evidence="1" id="KW-1133">Transmembrane helix</keyword>
<name>A0A329R635_9BACL</name>
<keyword evidence="1" id="KW-0472">Membrane</keyword>
<sequence length="86" mass="9828">MTLVSWIINMVGIVISGIGSWYAYRGAPRDTIGFESNYSFHHSREEANEMFEKYKDRQQSSQLGFKLLIIGFGLLAFAQLFVFPSN</sequence>
<dbReference type="Proteomes" id="UP000250642">
    <property type="component" value="Unassembled WGS sequence"/>
</dbReference>
<reference evidence="2 3" key="1">
    <citation type="submission" date="2018-04" db="EMBL/GenBank/DDBJ databases">
        <title>Paenibacillus taichungensis Genome sequencing and assembly.</title>
        <authorList>
            <person name="Xu J."/>
            <person name="Rensing C."/>
            <person name="Mazhar H.S."/>
        </authorList>
    </citation>
    <scope>NUCLEOTIDE SEQUENCE [LARGE SCALE GENOMIC DNA]</scope>
    <source>
        <strain evidence="2 3">NC1</strain>
    </source>
</reference>
<evidence type="ECO:0000313" key="2">
    <source>
        <dbReference type="EMBL" id="RAW18478.1"/>
    </source>
</evidence>
<dbReference type="AlphaFoldDB" id="A0A329R635"/>
<feature type="transmembrane region" description="Helical" evidence="1">
    <location>
        <begin position="6"/>
        <end position="24"/>
    </location>
</feature>
<accession>A0A329R635</accession>
<proteinExistence type="predicted"/>
<protein>
    <recommendedName>
        <fullName evidence="4">DUF3899 domain-containing protein</fullName>
    </recommendedName>
</protein>
<gene>
    <name evidence="2" type="ORF">DC345_04945</name>
</gene>
<dbReference type="EMBL" id="QEVW01000003">
    <property type="protein sequence ID" value="RAW18478.1"/>
    <property type="molecule type" value="Genomic_DNA"/>
</dbReference>
<organism evidence="2 3">
    <name type="scientific">Paenibacillus taichungensis</name>
    <dbReference type="NCBI Taxonomy" id="484184"/>
    <lineage>
        <taxon>Bacteria</taxon>
        <taxon>Bacillati</taxon>
        <taxon>Bacillota</taxon>
        <taxon>Bacilli</taxon>
        <taxon>Bacillales</taxon>
        <taxon>Paenibacillaceae</taxon>
        <taxon>Paenibacillus</taxon>
    </lineage>
</organism>
<dbReference type="RefSeq" id="WP_113052144.1">
    <property type="nucleotide sequence ID" value="NZ_QEVW01000003.1"/>
</dbReference>
<feature type="transmembrane region" description="Helical" evidence="1">
    <location>
        <begin position="63"/>
        <end position="83"/>
    </location>
</feature>
<keyword evidence="1" id="KW-0812">Transmembrane</keyword>
<evidence type="ECO:0008006" key="4">
    <source>
        <dbReference type="Google" id="ProtNLM"/>
    </source>
</evidence>
<evidence type="ECO:0000256" key="1">
    <source>
        <dbReference type="SAM" id="Phobius"/>
    </source>
</evidence>